<sequence>MMNKFSPANCPQTYVNQNMMGPNVLRLVEELSRSLELWPGMRILDLGCGTGLSSMYLATEFGVEVVAADLWVRADDNARRFAAAGMDNKITPINLDISTLPGLGIFARDAFDAVVSINAWHYFASDALFFDQRIAPYVKGGGTVAIVIPGLRSSDAETRPEIHALIASGIALFTTDRWRAIWSASQHLAVNQCRHMASGRQAWLEWQKCDNDFAATDAAMRSDELGQQLRFMQIIGRVNK</sequence>
<keyword evidence="2" id="KW-0489">Methyltransferase</keyword>
<evidence type="ECO:0000313" key="3">
    <source>
        <dbReference type="Proteomes" id="UP000868497"/>
    </source>
</evidence>
<dbReference type="InterPro" id="IPR041698">
    <property type="entry name" value="Methyltransf_25"/>
</dbReference>
<dbReference type="Proteomes" id="UP000868497">
    <property type="component" value="Unassembled WGS sequence"/>
</dbReference>
<reference evidence="2" key="1">
    <citation type="journal article" date="2018" name="Genome Biol.">
        <title>SKESA: strategic k-mer extension for scrupulous assemblies.</title>
        <authorList>
            <person name="Souvorov A."/>
            <person name="Agarwala R."/>
            <person name="Lipman D.J."/>
        </authorList>
    </citation>
    <scope>NUCLEOTIDE SEQUENCE</scope>
    <source>
        <strain evidence="2">AUSMDU00005748</strain>
    </source>
</reference>
<dbReference type="Pfam" id="PF13649">
    <property type="entry name" value="Methyltransf_25"/>
    <property type="match status" value="1"/>
</dbReference>
<dbReference type="RefSeq" id="WP_202860409.1">
    <property type="nucleotide sequence ID" value="NZ_CP089411.1"/>
</dbReference>
<accession>A0AAD3YNJ8</accession>
<dbReference type="CDD" id="cd02440">
    <property type="entry name" value="AdoMet_MTases"/>
    <property type="match status" value="1"/>
</dbReference>
<feature type="domain" description="Methyltransferase" evidence="1">
    <location>
        <begin position="43"/>
        <end position="128"/>
    </location>
</feature>
<dbReference type="PANTHER" id="PTHR44068:SF11">
    <property type="entry name" value="GERANYL DIPHOSPHATE 2-C-METHYLTRANSFERASE"/>
    <property type="match status" value="1"/>
</dbReference>
<dbReference type="SUPFAM" id="SSF53335">
    <property type="entry name" value="S-adenosyl-L-methionine-dependent methyltransferases"/>
    <property type="match status" value="1"/>
</dbReference>
<dbReference type="AlphaFoldDB" id="A0AAD3YNJ8"/>
<dbReference type="GO" id="GO:0008168">
    <property type="term" value="F:methyltransferase activity"/>
    <property type="evidence" value="ECO:0007669"/>
    <property type="project" value="UniProtKB-KW"/>
</dbReference>
<gene>
    <name evidence="2" type="ORF">F6W21_03400</name>
</gene>
<evidence type="ECO:0000259" key="1">
    <source>
        <dbReference type="Pfam" id="PF13649"/>
    </source>
</evidence>
<organism evidence="2 3">
    <name type="scientific">Klebsiella oxytoca</name>
    <dbReference type="NCBI Taxonomy" id="571"/>
    <lineage>
        <taxon>Bacteria</taxon>
        <taxon>Pseudomonadati</taxon>
        <taxon>Pseudomonadota</taxon>
        <taxon>Gammaproteobacteria</taxon>
        <taxon>Enterobacterales</taxon>
        <taxon>Enterobacteriaceae</taxon>
        <taxon>Klebsiella/Raoultella group</taxon>
        <taxon>Klebsiella</taxon>
    </lineage>
</organism>
<dbReference type="EMBL" id="DACXIC010000003">
    <property type="protein sequence ID" value="HAU4355369.1"/>
    <property type="molecule type" value="Genomic_DNA"/>
</dbReference>
<dbReference type="PANTHER" id="PTHR44068">
    <property type="entry name" value="ZGC:194242"/>
    <property type="match status" value="1"/>
</dbReference>
<reference evidence="2" key="2">
    <citation type="submission" date="2019-09" db="EMBL/GenBank/DDBJ databases">
        <authorList>
            <consortium name="NCBI Pathogen Detection Project"/>
        </authorList>
    </citation>
    <scope>NUCLEOTIDE SEQUENCE</scope>
    <source>
        <strain evidence="2">AUSMDU00005748</strain>
    </source>
</reference>
<keyword evidence="2" id="KW-0808">Transferase</keyword>
<protein>
    <submittedName>
        <fullName evidence="2">Methyltransferase domain-containing protein</fullName>
    </submittedName>
</protein>
<comment type="caution">
    <text evidence="2">The sequence shown here is derived from an EMBL/GenBank/DDBJ whole genome shotgun (WGS) entry which is preliminary data.</text>
</comment>
<dbReference type="Gene3D" id="3.40.50.150">
    <property type="entry name" value="Vaccinia Virus protein VP39"/>
    <property type="match status" value="1"/>
</dbReference>
<proteinExistence type="predicted"/>
<dbReference type="InterPro" id="IPR029063">
    <property type="entry name" value="SAM-dependent_MTases_sf"/>
</dbReference>
<dbReference type="GO" id="GO:0032259">
    <property type="term" value="P:methylation"/>
    <property type="evidence" value="ECO:0007669"/>
    <property type="project" value="UniProtKB-KW"/>
</dbReference>
<name>A0AAD3YNJ8_KLEOX</name>
<dbReference type="InterPro" id="IPR050447">
    <property type="entry name" value="Erg6_SMT_methyltransf"/>
</dbReference>
<evidence type="ECO:0000313" key="2">
    <source>
        <dbReference type="EMBL" id="HAU4355369.1"/>
    </source>
</evidence>